<evidence type="ECO:0000259" key="2">
    <source>
        <dbReference type="PROSITE" id="PS51352"/>
    </source>
</evidence>
<dbReference type="SUPFAM" id="SSF52833">
    <property type="entry name" value="Thioredoxin-like"/>
    <property type="match status" value="1"/>
</dbReference>
<reference evidence="3" key="1">
    <citation type="submission" date="2021-01" db="EMBL/GenBank/DDBJ databases">
        <authorList>
            <person name="Eckstrom K.M.E."/>
        </authorList>
    </citation>
    <scope>NUCLEOTIDE SEQUENCE</scope>
    <source>
        <strain evidence="3">UVCC 0001</strain>
    </source>
</reference>
<comment type="caution">
    <text evidence="3">The sequence shown here is derived from an EMBL/GenBank/DDBJ whole genome shotgun (WGS) entry which is preliminary data.</text>
</comment>
<dbReference type="PROSITE" id="PS51352">
    <property type="entry name" value="THIOREDOXIN_2"/>
    <property type="match status" value="1"/>
</dbReference>
<protein>
    <recommendedName>
        <fullName evidence="2">Thioredoxin domain-containing protein</fullName>
    </recommendedName>
</protein>
<dbReference type="PANTHER" id="PTHR43601">
    <property type="entry name" value="THIOREDOXIN, MITOCHONDRIAL"/>
    <property type="match status" value="1"/>
</dbReference>
<dbReference type="PANTHER" id="PTHR43601:SF32">
    <property type="entry name" value="THIOREDOXIN-LIKE 2-2, CHLOROPLASTIC"/>
    <property type="match status" value="1"/>
</dbReference>
<organism evidence="3 4">
    <name type="scientific">Prototheca wickerhamii</name>
    <dbReference type="NCBI Taxonomy" id="3111"/>
    <lineage>
        <taxon>Eukaryota</taxon>
        <taxon>Viridiplantae</taxon>
        <taxon>Chlorophyta</taxon>
        <taxon>core chlorophytes</taxon>
        <taxon>Trebouxiophyceae</taxon>
        <taxon>Chlorellales</taxon>
        <taxon>Chlorellaceae</taxon>
        <taxon>Prototheca</taxon>
    </lineage>
</organism>
<evidence type="ECO:0000313" key="4">
    <source>
        <dbReference type="Proteomes" id="UP001255856"/>
    </source>
</evidence>
<dbReference type="AlphaFoldDB" id="A0AAD9IEP5"/>
<feature type="domain" description="Thioredoxin" evidence="2">
    <location>
        <begin position="1"/>
        <end position="120"/>
    </location>
</feature>
<evidence type="ECO:0000256" key="1">
    <source>
        <dbReference type="ARBA" id="ARBA00008987"/>
    </source>
</evidence>
<dbReference type="Pfam" id="PF00085">
    <property type="entry name" value="Thioredoxin"/>
    <property type="match status" value="1"/>
</dbReference>
<proteinExistence type="inferred from homology"/>
<dbReference type="GO" id="GO:0045454">
    <property type="term" value="P:cell redox homeostasis"/>
    <property type="evidence" value="ECO:0007669"/>
    <property type="project" value="TreeGrafter"/>
</dbReference>
<dbReference type="Proteomes" id="UP001255856">
    <property type="component" value="Unassembled WGS sequence"/>
</dbReference>
<keyword evidence="4" id="KW-1185">Reference proteome</keyword>
<dbReference type="Gene3D" id="3.40.30.10">
    <property type="entry name" value="Glutaredoxin"/>
    <property type="match status" value="1"/>
</dbReference>
<dbReference type="InterPro" id="IPR036249">
    <property type="entry name" value="Thioredoxin-like_sf"/>
</dbReference>
<accession>A0AAD9IEP5</accession>
<sequence length="152" mass="16741">MASFEGTGGLSRVQIEESRQVDRAIDGESGGMLVVVDVFAPWCRACRALYPKIVAMAEEQPDMIFLAVNYDANKLLAHELGVKVLPYFLLYRSSRGKIAGFSASLSKIQMLRDAIQHHTDPPCEIDHGERLGDAASIAQELGLHRCLLEQQA</sequence>
<dbReference type="EMBL" id="JASFZW010000012">
    <property type="protein sequence ID" value="KAK2076108.1"/>
    <property type="molecule type" value="Genomic_DNA"/>
</dbReference>
<dbReference type="CDD" id="cd02947">
    <property type="entry name" value="TRX_family"/>
    <property type="match status" value="1"/>
</dbReference>
<name>A0AAD9IEP5_PROWI</name>
<evidence type="ECO:0000313" key="3">
    <source>
        <dbReference type="EMBL" id="KAK2076108.1"/>
    </source>
</evidence>
<comment type="similarity">
    <text evidence="1">Belongs to the thioredoxin family.</text>
</comment>
<gene>
    <name evidence="3" type="ORF">QBZ16_001444</name>
</gene>
<dbReference type="InterPro" id="IPR013766">
    <property type="entry name" value="Thioredoxin_domain"/>
</dbReference>